<dbReference type="SMART" id="SM00487">
    <property type="entry name" value="DEXDc"/>
    <property type="match status" value="1"/>
</dbReference>
<proteinExistence type="inferred from homology"/>
<dbReference type="Pfam" id="PF19833">
    <property type="entry name" value="RecG_dom3_C"/>
    <property type="match status" value="1"/>
</dbReference>
<dbReference type="EC" id="5.6.2.4" evidence="13 15"/>
<dbReference type="InterPro" id="IPR011545">
    <property type="entry name" value="DEAD/DEAH_box_helicase_dom"/>
</dbReference>
<reference evidence="18 19" key="1">
    <citation type="submission" date="2023-10" db="EMBL/GenBank/DDBJ databases">
        <title>Nicoliella lavandulae sp. nov. isolated from Lavandula angustifolia flowers.</title>
        <authorList>
            <person name="Alcantara C."/>
            <person name="Zuniga M."/>
            <person name="Landete J.M."/>
            <person name="Monedero V."/>
        </authorList>
    </citation>
    <scope>NUCLEOTIDE SEQUENCE [LARGE SCALE GENOMIC DNA]</scope>
    <source>
        <strain evidence="18 19">Es01</strain>
    </source>
</reference>
<dbReference type="EMBL" id="JAWMWH010000001">
    <property type="protein sequence ID" value="MEJ6400584.1"/>
    <property type="molecule type" value="Genomic_DNA"/>
</dbReference>
<dbReference type="Proteomes" id="UP001370590">
    <property type="component" value="Unassembled WGS sequence"/>
</dbReference>
<evidence type="ECO:0000256" key="13">
    <source>
        <dbReference type="ARBA" id="ARBA00034808"/>
    </source>
</evidence>
<dbReference type="PANTHER" id="PTHR47964">
    <property type="entry name" value="ATP-DEPENDENT DNA HELICASE HOMOLOG RECG, CHLOROPLASTIC"/>
    <property type="match status" value="1"/>
</dbReference>
<keyword evidence="8" id="KW-0238">DNA-binding</keyword>
<dbReference type="Gene3D" id="3.40.50.300">
    <property type="entry name" value="P-loop containing nucleotide triphosphate hydrolases"/>
    <property type="match status" value="2"/>
</dbReference>
<dbReference type="SUPFAM" id="SSF50249">
    <property type="entry name" value="Nucleic acid-binding proteins"/>
    <property type="match status" value="1"/>
</dbReference>
<evidence type="ECO:0000256" key="11">
    <source>
        <dbReference type="ARBA" id="ARBA00023235"/>
    </source>
</evidence>
<evidence type="ECO:0000256" key="7">
    <source>
        <dbReference type="ARBA" id="ARBA00022840"/>
    </source>
</evidence>
<keyword evidence="19" id="KW-1185">Reference proteome</keyword>
<keyword evidence="9 15" id="KW-0233">DNA recombination</keyword>
<gene>
    <name evidence="18" type="primary">recG</name>
    <name evidence="18" type="ORF">R4146_05355</name>
</gene>
<evidence type="ECO:0000256" key="2">
    <source>
        <dbReference type="ARBA" id="ARBA00017846"/>
    </source>
</evidence>
<comment type="function">
    <text evidence="15">Plays a critical role in recombination and DNA repair. Helps process Holliday junction intermediates to mature products by catalyzing branch migration. Has replication fork regression activity, unwinds stalled or blocked replication forks to make a HJ that can be resolved. Has a DNA unwinding activity characteristic of a DNA helicase with 3'-5' polarity.</text>
</comment>
<dbReference type="GO" id="GO:0003678">
    <property type="term" value="F:DNA helicase activity"/>
    <property type="evidence" value="ECO:0007669"/>
    <property type="project" value="UniProtKB-EC"/>
</dbReference>
<keyword evidence="7 15" id="KW-0067">ATP-binding</keyword>
<dbReference type="NCBIfam" id="TIGR00643">
    <property type="entry name" value="recG"/>
    <property type="match status" value="1"/>
</dbReference>
<dbReference type="PANTHER" id="PTHR47964:SF1">
    <property type="entry name" value="ATP-DEPENDENT DNA HELICASE HOMOLOG RECG, CHLOROPLASTIC"/>
    <property type="match status" value="1"/>
</dbReference>
<evidence type="ECO:0000256" key="8">
    <source>
        <dbReference type="ARBA" id="ARBA00023125"/>
    </source>
</evidence>
<evidence type="ECO:0000259" key="16">
    <source>
        <dbReference type="PROSITE" id="PS51192"/>
    </source>
</evidence>
<evidence type="ECO:0000313" key="19">
    <source>
        <dbReference type="Proteomes" id="UP001370590"/>
    </source>
</evidence>
<dbReference type="InterPro" id="IPR033454">
    <property type="entry name" value="RecG_wedge"/>
</dbReference>
<dbReference type="Pfam" id="PF00270">
    <property type="entry name" value="DEAD"/>
    <property type="match status" value="1"/>
</dbReference>
<dbReference type="InterPro" id="IPR027417">
    <property type="entry name" value="P-loop_NTPase"/>
</dbReference>
<keyword evidence="10 15" id="KW-0234">DNA repair</keyword>
<feature type="domain" description="Helicase C-terminal" evidence="17">
    <location>
        <begin position="460"/>
        <end position="610"/>
    </location>
</feature>
<name>A0ABU8SLF3_9LACO</name>
<dbReference type="CDD" id="cd17992">
    <property type="entry name" value="DEXHc_RecG"/>
    <property type="match status" value="1"/>
</dbReference>
<dbReference type="InterPro" id="IPR014001">
    <property type="entry name" value="Helicase_ATP-bd"/>
</dbReference>
<sequence length="674" mass="75908">MTGLNESIATMSGIGPKKQAVLNGLGIKTIADLLNYFPFRYNDFNVQSLADLPDQSQITLKGRVLDAPSVFRYGYKRSRLAFKLLVGQAAVQVNFFNQPWLKKQIEVNQELVVFGRFDRNQLALAGMKILTNHNNEMEPIYSVNKQIRQTTLQKMIQQAYVDYHDQIEEILPQSLRTKYKLESHQQVVHDMHFPKTLRDAQLARRTAKFEEFFIFQMRMQLVKRRHQKFEGVPIEYDQRALQRFIDHLPFKLTSAQSRVLNEILHNLAMPVQMNRLLQGDVGSGKTVVAAAVIYAVVSAGYQATLMVPTEILAEQHANNLVKLFDGLNISIALLTGDTKPAARRELLPRIKDGSVDLIIGTHALIQPEVKYHNLGLAVIDEQHRFGVNQRAALRKKGDAVNILAMTATPIPRTLQITAFGEMDVSIIDQVPVGRKPVLTAWLNEKQLLDSKPFFLSHLLNKEQMYVVAPLIEESDKSDMVSVQSLFETIKNTFPGFEVGVLNGKMKDAEKNAVMDAFKDQSIQILISTTVIEVGVDVSNASLMVIYDADHFGLAQLHQLRGRVGRGTRQSYCILVANPKTEDGAKRMQIMVDSNNGFEIAQRDLELRGPGDMIGRQQSGVPQFKIGDPVADVKMLTYAQLEAQKIVSDPDWETQTDNLALVKYLNDDKLNQSLD</sequence>
<dbReference type="InterPro" id="IPR047112">
    <property type="entry name" value="RecG/Mfd"/>
</dbReference>
<dbReference type="InterPro" id="IPR045562">
    <property type="entry name" value="RecG_dom3_C"/>
</dbReference>
<dbReference type="SMART" id="SM00490">
    <property type="entry name" value="HELICc"/>
    <property type="match status" value="1"/>
</dbReference>
<evidence type="ECO:0000256" key="9">
    <source>
        <dbReference type="ARBA" id="ARBA00023172"/>
    </source>
</evidence>
<dbReference type="GO" id="GO:0016787">
    <property type="term" value="F:hydrolase activity"/>
    <property type="evidence" value="ECO:0007669"/>
    <property type="project" value="UniProtKB-KW"/>
</dbReference>
<evidence type="ECO:0000256" key="5">
    <source>
        <dbReference type="ARBA" id="ARBA00022801"/>
    </source>
</evidence>
<dbReference type="PROSITE" id="PS51192">
    <property type="entry name" value="HELICASE_ATP_BIND_1"/>
    <property type="match status" value="1"/>
</dbReference>
<comment type="catalytic activity">
    <reaction evidence="14 15">
        <text>ATP + H2O = ADP + phosphate + H(+)</text>
        <dbReference type="Rhea" id="RHEA:13065"/>
        <dbReference type="ChEBI" id="CHEBI:15377"/>
        <dbReference type="ChEBI" id="CHEBI:15378"/>
        <dbReference type="ChEBI" id="CHEBI:30616"/>
        <dbReference type="ChEBI" id="CHEBI:43474"/>
        <dbReference type="ChEBI" id="CHEBI:456216"/>
        <dbReference type="EC" id="5.6.2.4"/>
    </reaction>
</comment>
<evidence type="ECO:0000256" key="12">
    <source>
        <dbReference type="ARBA" id="ARBA00034617"/>
    </source>
</evidence>
<dbReference type="Pfam" id="PF17191">
    <property type="entry name" value="RecG_wedge"/>
    <property type="match status" value="1"/>
</dbReference>
<dbReference type="SUPFAM" id="SSF52540">
    <property type="entry name" value="P-loop containing nucleoside triphosphate hydrolases"/>
    <property type="match status" value="2"/>
</dbReference>
<evidence type="ECO:0000256" key="14">
    <source>
        <dbReference type="ARBA" id="ARBA00048988"/>
    </source>
</evidence>
<comment type="catalytic activity">
    <reaction evidence="12 15">
        <text>Couples ATP hydrolysis with the unwinding of duplex DNA by translocating in the 3'-5' direction.</text>
        <dbReference type="EC" id="5.6.2.4"/>
    </reaction>
</comment>
<dbReference type="InterPro" id="IPR012340">
    <property type="entry name" value="NA-bd_OB-fold"/>
</dbReference>
<evidence type="ECO:0000256" key="10">
    <source>
        <dbReference type="ARBA" id="ARBA00023204"/>
    </source>
</evidence>
<keyword evidence="11" id="KW-0413">Isomerase</keyword>
<comment type="caution">
    <text evidence="18">The sequence shown here is derived from an EMBL/GenBank/DDBJ whole genome shotgun (WGS) entry which is preliminary data.</text>
</comment>
<dbReference type="Gene3D" id="2.40.50.140">
    <property type="entry name" value="Nucleic acid-binding proteins"/>
    <property type="match status" value="1"/>
</dbReference>
<organism evidence="18 19">
    <name type="scientific">Nicoliella lavandulae</name>
    <dbReference type="NCBI Taxonomy" id="3082954"/>
    <lineage>
        <taxon>Bacteria</taxon>
        <taxon>Bacillati</taxon>
        <taxon>Bacillota</taxon>
        <taxon>Bacilli</taxon>
        <taxon>Lactobacillales</taxon>
        <taxon>Lactobacillaceae</taxon>
        <taxon>Nicoliella</taxon>
    </lineage>
</organism>
<dbReference type="InterPro" id="IPR001650">
    <property type="entry name" value="Helicase_C-like"/>
</dbReference>
<comment type="similarity">
    <text evidence="1 15">Belongs to the helicase family. RecG subfamily.</text>
</comment>
<evidence type="ECO:0000256" key="4">
    <source>
        <dbReference type="ARBA" id="ARBA00022763"/>
    </source>
</evidence>
<evidence type="ECO:0000256" key="15">
    <source>
        <dbReference type="RuleBase" id="RU363016"/>
    </source>
</evidence>
<dbReference type="PROSITE" id="PS51194">
    <property type="entry name" value="HELICASE_CTER"/>
    <property type="match status" value="1"/>
</dbReference>
<evidence type="ECO:0000256" key="6">
    <source>
        <dbReference type="ARBA" id="ARBA00022806"/>
    </source>
</evidence>
<accession>A0ABU8SLF3</accession>
<feature type="domain" description="Helicase ATP-binding" evidence="16">
    <location>
        <begin position="266"/>
        <end position="427"/>
    </location>
</feature>
<evidence type="ECO:0000256" key="1">
    <source>
        <dbReference type="ARBA" id="ARBA00007504"/>
    </source>
</evidence>
<evidence type="ECO:0000256" key="3">
    <source>
        <dbReference type="ARBA" id="ARBA00022741"/>
    </source>
</evidence>
<keyword evidence="4 15" id="KW-0227">DNA damage</keyword>
<dbReference type="RefSeq" id="WP_339960392.1">
    <property type="nucleotide sequence ID" value="NZ_JAWMWH010000001.1"/>
</dbReference>
<evidence type="ECO:0000313" key="18">
    <source>
        <dbReference type="EMBL" id="MEJ6400584.1"/>
    </source>
</evidence>
<dbReference type="CDD" id="cd04488">
    <property type="entry name" value="RecG_wedge_OBF"/>
    <property type="match status" value="1"/>
</dbReference>
<protein>
    <recommendedName>
        <fullName evidence="2 15">ATP-dependent DNA helicase RecG</fullName>
        <ecNumber evidence="13 15">5.6.2.4</ecNumber>
    </recommendedName>
</protein>
<dbReference type="NCBIfam" id="NF008168">
    <property type="entry name" value="PRK10917.2-2"/>
    <property type="match status" value="1"/>
</dbReference>
<dbReference type="NCBIfam" id="NF008165">
    <property type="entry name" value="PRK10917.1-3"/>
    <property type="match status" value="1"/>
</dbReference>
<keyword evidence="6 15" id="KW-0347">Helicase</keyword>
<dbReference type="InterPro" id="IPR004609">
    <property type="entry name" value="ATP-dep_DNA_helicase_RecG"/>
</dbReference>
<keyword evidence="5 15" id="KW-0378">Hydrolase</keyword>
<keyword evidence="3 15" id="KW-0547">Nucleotide-binding</keyword>
<evidence type="ECO:0000259" key="17">
    <source>
        <dbReference type="PROSITE" id="PS51194"/>
    </source>
</evidence>
<dbReference type="Pfam" id="PF00271">
    <property type="entry name" value="Helicase_C"/>
    <property type="match status" value="1"/>
</dbReference>